<evidence type="ECO:0000313" key="1">
    <source>
        <dbReference type="EMBL" id="KQK05417.1"/>
    </source>
</evidence>
<organism evidence="1">
    <name type="scientific">Brachypodium distachyon</name>
    <name type="common">Purple false brome</name>
    <name type="synonym">Trachynia distachya</name>
    <dbReference type="NCBI Taxonomy" id="15368"/>
    <lineage>
        <taxon>Eukaryota</taxon>
        <taxon>Viridiplantae</taxon>
        <taxon>Streptophyta</taxon>
        <taxon>Embryophyta</taxon>
        <taxon>Tracheophyta</taxon>
        <taxon>Spermatophyta</taxon>
        <taxon>Magnoliopsida</taxon>
        <taxon>Liliopsida</taxon>
        <taxon>Poales</taxon>
        <taxon>Poaceae</taxon>
        <taxon>BOP clade</taxon>
        <taxon>Pooideae</taxon>
        <taxon>Stipodae</taxon>
        <taxon>Brachypodieae</taxon>
        <taxon>Brachypodium</taxon>
    </lineage>
</organism>
<protein>
    <submittedName>
        <fullName evidence="1 2">Uncharacterized protein</fullName>
    </submittedName>
</protein>
<dbReference type="Gramene" id="KQK05417">
    <property type="protein sequence ID" value="KQK05417"/>
    <property type="gene ID" value="BRADI_2g19965v3"/>
</dbReference>
<name>A0A0Q3K3Q5_BRADI</name>
<evidence type="ECO:0000313" key="2">
    <source>
        <dbReference type="EnsemblPlants" id="KQK05417"/>
    </source>
</evidence>
<dbReference type="AlphaFoldDB" id="A0A0Q3K3Q5"/>
<reference evidence="2" key="3">
    <citation type="submission" date="2018-08" db="UniProtKB">
        <authorList>
            <consortium name="EnsemblPlants"/>
        </authorList>
    </citation>
    <scope>IDENTIFICATION</scope>
    <source>
        <strain evidence="2">cv. Bd21</strain>
    </source>
</reference>
<accession>A0A0Q3K3Q5</accession>
<evidence type="ECO:0000313" key="3">
    <source>
        <dbReference type="Proteomes" id="UP000008810"/>
    </source>
</evidence>
<dbReference type="Proteomes" id="UP000008810">
    <property type="component" value="Chromosome 2"/>
</dbReference>
<dbReference type="InParanoid" id="A0A0Q3K3Q5"/>
<proteinExistence type="predicted"/>
<dbReference type="EMBL" id="CM000881">
    <property type="protein sequence ID" value="KQK05417.1"/>
    <property type="molecule type" value="Genomic_DNA"/>
</dbReference>
<dbReference type="EnsemblPlants" id="KQK05417">
    <property type="protein sequence ID" value="KQK05417"/>
    <property type="gene ID" value="BRADI_2g19965v3"/>
</dbReference>
<sequence length="94" mass="11154">MAGLLASWVQLASIRRKIQHFWKMKHEKIVSMIPVYTFWNKHHMKALVFLTYFPSCVPHYSFPLNILPYLIHVKNDVTVNSHYQYPSIYIFTAG</sequence>
<reference evidence="1 2" key="1">
    <citation type="journal article" date="2010" name="Nature">
        <title>Genome sequencing and analysis of the model grass Brachypodium distachyon.</title>
        <authorList>
            <consortium name="International Brachypodium Initiative"/>
        </authorList>
    </citation>
    <scope>NUCLEOTIDE SEQUENCE [LARGE SCALE GENOMIC DNA]</scope>
    <source>
        <strain evidence="1 2">Bd21</strain>
    </source>
</reference>
<keyword evidence="3" id="KW-1185">Reference proteome</keyword>
<gene>
    <name evidence="1" type="ORF">BRADI_2g19965v3</name>
</gene>
<reference evidence="1" key="2">
    <citation type="submission" date="2017-06" db="EMBL/GenBank/DDBJ databases">
        <title>WGS assembly of Brachypodium distachyon.</title>
        <authorList>
            <consortium name="The International Brachypodium Initiative"/>
            <person name="Lucas S."/>
            <person name="Harmon-Smith M."/>
            <person name="Lail K."/>
            <person name="Tice H."/>
            <person name="Grimwood J."/>
            <person name="Bruce D."/>
            <person name="Barry K."/>
            <person name="Shu S."/>
            <person name="Lindquist E."/>
            <person name="Wang M."/>
            <person name="Pitluck S."/>
            <person name="Vogel J.P."/>
            <person name="Garvin D.F."/>
            <person name="Mockler T.C."/>
            <person name="Schmutz J."/>
            <person name="Rokhsar D."/>
            <person name="Bevan M.W."/>
        </authorList>
    </citation>
    <scope>NUCLEOTIDE SEQUENCE</scope>
    <source>
        <strain evidence="1">Bd21</strain>
    </source>
</reference>